<accession>A0A835ZHH5</accession>
<feature type="non-terminal residue" evidence="1">
    <location>
        <position position="1"/>
    </location>
</feature>
<reference evidence="1" key="1">
    <citation type="submission" date="2021-02" db="EMBL/GenBank/DDBJ databases">
        <title>First Annotated Genome of the Yellow-green Alga Tribonema minus.</title>
        <authorList>
            <person name="Mahan K.M."/>
        </authorList>
    </citation>
    <scope>NUCLEOTIDE SEQUENCE</scope>
    <source>
        <strain evidence="1">UTEX B ZZ1240</strain>
    </source>
</reference>
<sequence>DSRLDLVLAGVEASLWIAEQFACDVKNLFPHINIATVSANKLLGIGPHSSDKVTSSAQPAGIHTVPRRRLLLPVLGSSASTFARSCLPQASSALICHPSERPLDSFQR</sequence>
<evidence type="ECO:0000313" key="1">
    <source>
        <dbReference type="EMBL" id="KAG5189018.1"/>
    </source>
</evidence>
<keyword evidence="2" id="KW-1185">Reference proteome</keyword>
<organism evidence="1 2">
    <name type="scientific">Tribonema minus</name>
    <dbReference type="NCBI Taxonomy" id="303371"/>
    <lineage>
        <taxon>Eukaryota</taxon>
        <taxon>Sar</taxon>
        <taxon>Stramenopiles</taxon>
        <taxon>Ochrophyta</taxon>
        <taxon>PX clade</taxon>
        <taxon>Xanthophyceae</taxon>
        <taxon>Tribonematales</taxon>
        <taxon>Tribonemataceae</taxon>
        <taxon>Tribonema</taxon>
    </lineage>
</organism>
<dbReference type="Proteomes" id="UP000664859">
    <property type="component" value="Unassembled WGS sequence"/>
</dbReference>
<proteinExistence type="predicted"/>
<protein>
    <submittedName>
        <fullName evidence="1">Uncharacterized protein</fullName>
    </submittedName>
</protein>
<dbReference type="AlphaFoldDB" id="A0A835ZHH5"/>
<name>A0A835ZHH5_9STRA</name>
<evidence type="ECO:0000313" key="2">
    <source>
        <dbReference type="Proteomes" id="UP000664859"/>
    </source>
</evidence>
<comment type="caution">
    <text evidence="1">The sequence shown here is derived from an EMBL/GenBank/DDBJ whole genome shotgun (WGS) entry which is preliminary data.</text>
</comment>
<dbReference type="OrthoDB" id="40822at2759"/>
<dbReference type="EMBL" id="JAFCMP010000058">
    <property type="protein sequence ID" value="KAG5189018.1"/>
    <property type="molecule type" value="Genomic_DNA"/>
</dbReference>
<gene>
    <name evidence="1" type="ORF">JKP88DRAFT_177373</name>
</gene>